<dbReference type="PANTHER" id="PTHR23502:SF5">
    <property type="entry name" value="QUINIDINE RESISTANCE PROTEIN 3"/>
    <property type="match status" value="1"/>
</dbReference>
<dbReference type="Gene3D" id="1.20.1250.20">
    <property type="entry name" value="MFS general substrate transporter like domains"/>
    <property type="match status" value="1"/>
</dbReference>
<feature type="transmembrane region" description="Helical" evidence="6">
    <location>
        <begin position="98"/>
        <end position="118"/>
    </location>
</feature>
<protein>
    <submittedName>
        <fullName evidence="8">MFS general substrate transporter</fullName>
    </submittedName>
</protein>
<feature type="compositionally biased region" description="Polar residues" evidence="5">
    <location>
        <begin position="302"/>
        <end position="314"/>
    </location>
</feature>
<evidence type="ECO:0000313" key="8">
    <source>
        <dbReference type="EMBL" id="KZT67114.1"/>
    </source>
</evidence>
<organism evidence="8 9">
    <name type="scientific">Daedalea quercina L-15889</name>
    <dbReference type="NCBI Taxonomy" id="1314783"/>
    <lineage>
        <taxon>Eukaryota</taxon>
        <taxon>Fungi</taxon>
        <taxon>Dikarya</taxon>
        <taxon>Basidiomycota</taxon>
        <taxon>Agaricomycotina</taxon>
        <taxon>Agaricomycetes</taxon>
        <taxon>Polyporales</taxon>
        <taxon>Fomitopsis</taxon>
    </lineage>
</organism>
<keyword evidence="4 6" id="KW-0472">Membrane</keyword>
<dbReference type="EMBL" id="KV429080">
    <property type="protein sequence ID" value="KZT67114.1"/>
    <property type="molecule type" value="Genomic_DNA"/>
</dbReference>
<feature type="transmembrane region" description="Helical" evidence="6">
    <location>
        <begin position="379"/>
        <end position="399"/>
    </location>
</feature>
<gene>
    <name evidence="8" type="ORF">DAEQUDRAFT_412352</name>
</gene>
<evidence type="ECO:0000256" key="1">
    <source>
        <dbReference type="ARBA" id="ARBA00004141"/>
    </source>
</evidence>
<name>A0A165NLI7_9APHY</name>
<dbReference type="GO" id="GO:0022857">
    <property type="term" value="F:transmembrane transporter activity"/>
    <property type="evidence" value="ECO:0007669"/>
    <property type="project" value="InterPro"/>
</dbReference>
<feature type="transmembrane region" description="Helical" evidence="6">
    <location>
        <begin position="252"/>
        <end position="273"/>
    </location>
</feature>
<evidence type="ECO:0000313" key="9">
    <source>
        <dbReference type="Proteomes" id="UP000076727"/>
    </source>
</evidence>
<evidence type="ECO:0000256" key="4">
    <source>
        <dbReference type="ARBA" id="ARBA00023136"/>
    </source>
</evidence>
<feature type="region of interest" description="Disordered" evidence="5">
    <location>
        <begin position="300"/>
        <end position="323"/>
    </location>
</feature>
<dbReference type="PANTHER" id="PTHR23502">
    <property type="entry name" value="MAJOR FACILITATOR SUPERFAMILY"/>
    <property type="match status" value="1"/>
</dbReference>
<evidence type="ECO:0000256" key="2">
    <source>
        <dbReference type="ARBA" id="ARBA00022692"/>
    </source>
</evidence>
<evidence type="ECO:0000256" key="5">
    <source>
        <dbReference type="SAM" id="MobiDB-lite"/>
    </source>
</evidence>
<feature type="transmembrane region" description="Helical" evidence="6">
    <location>
        <begin position="225"/>
        <end position="246"/>
    </location>
</feature>
<dbReference type="GO" id="GO:0005886">
    <property type="term" value="C:plasma membrane"/>
    <property type="evidence" value="ECO:0007669"/>
    <property type="project" value="TreeGrafter"/>
</dbReference>
<feature type="transmembrane region" description="Helical" evidence="6">
    <location>
        <begin position="189"/>
        <end position="213"/>
    </location>
</feature>
<dbReference type="InterPro" id="IPR020846">
    <property type="entry name" value="MFS_dom"/>
</dbReference>
<dbReference type="Proteomes" id="UP000076727">
    <property type="component" value="Unassembled WGS sequence"/>
</dbReference>
<dbReference type="InterPro" id="IPR011701">
    <property type="entry name" value="MFS"/>
</dbReference>
<dbReference type="STRING" id="1314783.A0A165NLI7"/>
<keyword evidence="9" id="KW-1185">Reference proteome</keyword>
<feature type="transmembrane region" description="Helical" evidence="6">
    <location>
        <begin position="165"/>
        <end position="183"/>
    </location>
</feature>
<keyword evidence="3 6" id="KW-1133">Transmembrane helix</keyword>
<feature type="transmembrane region" description="Helical" evidence="6">
    <location>
        <begin position="552"/>
        <end position="571"/>
    </location>
</feature>
<dbReference type="Gene3D" id="1.20.1720.10">
    <property type="entry name" value="Multidrug resistance protein D"/>
    <property type="match status" value="1"/>
</dbReference>
<feature type="domain" description="Major facilitator superfamily (MFS) profile" evidence="7">
    <location>
        <begin position="100"/>
        <end position="574"/>
    </location>
</feature>
<comment type="subcellular location">
    <subcellularLocation>
        <location evidence="1">Membrane</location>
        <topology evidence="1">Multi-pass membrane protein</topology>
    </subcellularLocation>
</comment>
<feature type="transmembrane region" description="Helical" evidence="6">
    <location>
        <begin position="138"/>
        <end position="158"/>
    </location>
</feature>
<dbReference type="InterPro" id="IPR036259">
    <property type="entry name" value="MFS_trans_sf"/>
</dbReference>
<evidence type="ECO:0000259" key="7">
    <source>
        <dbReference type="PROSITE" id="PS50850"/>
    </source>
</evidence>
<accession>A0A165NLI7</accession>
<feature type="transmembrane region" description="Helical" evidence="6">
    <location>
        <begin position="483"/>
        <end position="509"/>
    </location>
</feature>
<evidence type="ECO:0000256" key="3">
    <source>
        <dbReference type="ARBA" id="ARBA00022989"/>
    </source>
</evidence>
<dbReference type="PROSITE" id="PS50850">
    <property type="entry name" value="MFS"/>
    <property type="match status" value="1"/>
</dbReference>
<dbReference type="SUPFAM" id="SSF103473">
    <property type="entry name" value="MFS general substrate transporter"/>
    <property type="match status" value="1"/>
</dbReference>
<keyword evidence="2 6" id="KW-0812">Transmembrane</keyword>
<dbReference type="AlphaFoldDB" id="A0A165NLI7"/>
<evidence type="ECO:0000256" key="6">
    <source>
        <dbReference type="SAM" id="Phobius"/>
    </source>
</evidence>
<proteinExistence type="predicted"/>
<reference evidence="8 9" key="1">
    <citation type="journal article" date="2016" name="Mol. Biol. Evol.">
        <title>Comparative Genomics of Early-Diverging Mushroom-Forming Fungi Provides Insights into the Origins of Lignocellulose Decay Capabilities.</title>
        <authorList>
            <person name="Nagy L.G."/>
            <person name="Riley R."/>
            <person name="Tritt A."/>
            <person name="Adam C."/>
            <person name="Daum C."/>
            <person name="Floudas D."/>
            <person name="Sun H."/>
            <person name="Yadav J.S."/>
            <person name="Pangilinan J."/>
            <person name="Larsson K.H."/>
            <person name="Matsuura K."/>
            <person name="Barry K."/>
            <person name="Labutti K."/>
            <person name="Kuo R."/>
            <person name="Ohm R.A."/>
            <person name="Bhattacharya S.S."/>
            <person name="Shirouzu T."/>
            <person name="Yoshinaga Y."/>
            <person name="Martin F.M."/>
            <person name="Grigoriev I.V."/>
            <person name="Hibbett D.S."/>
        </authorList>
    </citation>
    <scope>NUCLEOTIDE SEQUENCE [LARGE SCALE GENOMIC DNA]</scope>
    <source>
        <strain evidence="8 9">L-15889</strain>
    </source>
</reference>
<feature type="transmembrane region" description="Helical" evidence="6">
    <location>
        <begin position="411"/>
        <end position="436"/>
    </location>
</feature>
<dbReference type="OrthoDB" id="2585655at2759"/>
<dbReference type="Pfam" id="PF07690">
    <property type="entry name" value="MFS_1"/>
    <property type="match status" value="1"/>
</dbReference>
<sequence>MRGGNGRSNIRVYNDQRGSTCVPSPPFDKLVSPLYTSKSAMATIERQESAIQTVQVRVTPLAEADLKAVPQAESPQKLDIEHAIVQDDPREWPRIRKFSVVIIICAAAVIAGLGGNLYNPAISEVEADLHASGQQVSLTVSLFILIQGGFPVFWSAISEIYGRKVVYLTSISLCTVGCIVGALSKTINVLIGMRCIQAAGASAVVTIGAATLADLYEPEQRGTMMGIYLCAPLLGPSLGPMIGGLLTEAFDWRATFWFLVIFTGLCIIPFISFRDTFRRERSLTYQVALRKCRDRENRNFETSRGAQHSISAPSDSPDDGHAEVKSECSSVETKVGDVDLEAHVPKLAEGSTSKEVRLSFKDVNPIGPMVQVLRCPNNVVIIIASALLFAFEYSILYTASLTLANKYQYDALKIGLTLLSFGIGALLGSMVGGRYSDYVLVMMRTKNGGKSSPEMRLQSTMYPMLFLPASIIAYGWVCEEHVHVAAVCVMLFLSGFLMITIYSSTLAYIVDANTGRSSSAVSTNSCVRGLSGFIAAEIAVPLEDVLGDGGLYTLWGGLIILAELLIVLVWWKGRQWRERVKP</sequence>